<evidence type="ECO:0000313" key="3">
    <source>
        <dbReference type="EMBL" id="OHX68400.1"/>
    </source>
</evidence>
<dbReference type="OrthoDB" id="9798415at2"/>
<dbReference type="Gene3D" id="3.30.70.1440">
    <property type="entry name" value="Multidrug efflux transporter AcrB pore domain"/>
    <property type="match status" value="1"/>
</dbReference>
<keyword evidence="4" id="KW-1185">Reference proteome</keyword>
<dbReference type="SUPFAM" id="SSF82866">
    <property type="entry name" value="Multidrug efflux transporter AcrB transmembrane domain"/>
    <property type="match status" value="2"/>
</dbReference>
<feature type="transmembrane region" description="Helical" evidence="2">
    <location>
        <begin position="994"/>
        <end position="1017"/>
    </location>
</feature>
<feature type="transmembrane region" description="Helical" evidence="2">
    <location>
        <begin position="525"/>
        <end position="547"/>
    </location>
</feature>
<proteinExistence type="predicted"/>
<evidence type="ECO:0000256" key="2">
    <source>
        <dbReference type="SAM" id="Phobius"/>
    </source>
</evidence>
<keyword evidence="1" id="KW-0175">Coiled coil</keyword>
<dbReference type="Gene3D" id="3.30.70.1320">
    <property type="entry name" value="Multidrug efflux transporter AcrB pore domain like"/>
    <property type="match status" value="1"/>
</dbReference>
<dbReference type="SUPFAM" id="SSF82693">
    <property type="entry name" value="Multidrug efflux transporter AcrB pore domain, PN1, PN2, PC1 and PC2 subdomains"/>
    <property type="match status" value="1"/>
</dbReference>
<feature type="transmembrane region" description="Helical" evidence="2">
    <location>
        <begin position="457"/>
        <end position="479"/>
    </location>
</feature>
<feature type="transmembrane region" description="Helical" evidence="2">
    <location>
        <begin position="364"/>
        <end position="394"/>
    </location>
</feature>
<dbReference type="GO" id="GO:0005886">
    <property type="term" value="C:plasma membrane"/>
    <property type="evidence" value="ECO:0007669"/>
    <property type="project" value="TreeGrafter"/>
</dbReference>
<evidence type="ECO:0000256" key="1">
    <source>
        <dbReference type="SAM" id="Coils"/>
    </source>
</evidence>
<dbReference type="EMBL" id="JRYR02000001">
    <property type="protein sequence ID" value="OHX68400.1"/>
    <property type="molecule type" value="Genomic_DNA"/>
</dbReference>
<dbReference type="Gene3D" id="1.20.1640.10">
    <property type="entry name" value="Multidrug efflux transporter AcrB transmembrane domain"/>
    <property type="match status" value="2"/>
</dbReference>
<dbReference type="InterPro" id="IPR001036">
    <property type="entry name" value="Acrflvin-R"/>
</dbReference>
<dbReference type="InterPro" id="IPR027463">
    <property type="entry name" value="AcrB_DN_DC_subdom"/>
</dbReference>
<feature type="transmembrane region" description="Helical" evidence="2">
    <location>
        <begin position="865"/>
        <end position="884"/>
    </location>
</feature>
<dbReference type="PANTHER" id="PTHR32063:SF33">
    <property type="entry name" value="RND SUPERFAMILY EFFLUX PUMP PERMEASE COMPONENT"/>
    <property type="match status" value="1"/>
</dbReference>
<feature type="transmembrane region" description="Helical" evidence="2">
    <location>
        <begin position="334"/>
        <end position="358"/>
    </location>
</feature>
<dbReference type="Pfam" id="PF00873">
    <property type="entry name" value="ACR_tran"/>
    <property type="match status" value="1"/>
</dbReference>
<feature type="transmembrane region" description="Helical" evidence="2">
    <location>
        <begin position="915"/>
        <end position="939"/>
    </location>
</feature>
<evidence type="ECO:0000313" key="4">
    <source>
        <dbReference type="Proteomes" id="UP000179797"/>
    </source>
</evidence>
<dbReference type="Proteomes" id="UP000179797">
    <property type="component" value="Unassembled WGS sequence"/>
</dbReference>
<dbReference type="GO" id="GO:0042910">
    <property type="term" value="F:xenobiotic transmembrane transporter activity"/>
    <property type="evidence" value="ECO:0007669"/>
    <property type="project" value="TreeGrafter"/>
</dbReference>
<dbReference type="Gene3D" id="3.30.2090.10">
    <property type="entry name" value="Multidrug efflux transporter AcrB TolC docking domain, DN and DC subdomains"/>
    <property type="match status" value="2"/>
</dbReference>
<keyword evidence="2" id="KW-0812">Transmembrane</keyword>
<dbReference type="Gene3D" id="3.30.70.1430">
    <property type="entry name" value="Multidrug efflux transporter AcrB pore domain"/>
    <property type="match status" value="2"/>
</dbReference>
<comment type="caution">
    <text evidence="3">The sequence shown here is derived from an EMBL/GenBank/DDBJ whole genome shotgun (WGS) entry which is preliminary data.</text>
</comment>
<dbReference type="STRING" id="915059.NH26_01155"/>
<reference evidence="3 4" key="1">
    <citation type="journal article" date="2012" name="Int. J. Syst. Evol. Microbiol.">
        <title>Flammeovirga pacifica sp. nov., isolated from deep-sea sediment.</title>
        <authorList>
            <person name="Xu H."/>
            <person name="Fu Y."/>
            <person name="Yang N."/>
            <person name="Ding Z."/>
            <person name="Lai Q."/>
            <person name="Zeng R."/>
        </authorList>
    </citation>
    <scope>NUCLEOTIDE SEQUENCE [LARGE SCALE GENOMIC DNA]</scope>
    <source>
        <strain evidence="4">DSM 24597 / LMG 26175 / WPAGA1</strain>
    </source>
</reference>
<dbReference type="SUPFAM" id="SSF82714">
    <property type="entry name" value="Multidrug efflux transporter AcrB TolC docking domain, DN and DC subdomains"/>
    <property type="match status" value="2"/>
</dbReference>
<feature type="transmembrane region" description="Helical" evidence="2">
    <location>
        <begin position="891"/>
        <end position="909"/>
    </location>
</feature>
<dbReference type="PANTHER" id="PTHR32063">
    <property type="match status" value="1"/>
</dbReference>
<dbReference type="RefSeq" id="WP_044226710.1">
    <property type="nucleotide sequence ID" value="NZ_JRYR02000001.1"/>
</dbReference>
<dbReference type="PRINTS" id="PR00702">
    <property type="entry name" value="ACRIFLAVINRP"/>
</dbReference>
<keyword evidence="2" id="KW-1133">Transmembrane helix</keyword>
<protein>
    <submittedName>
        <fullName evidence="3">Acriflavin resistance protein</fullName>
    </submittedName>
</protein>
<sequence length="1072" mass="119827">MRKLVEAFVRKPFYAHMSLLLILLLGGIAIFQMKKASFPLLESRVITVSVAYQGASPKEMDEGVTTLIENEIKGIPGIKETNSVSAENIATVTVTTEAKANIDEVLTDVKNAVDGISNFPAGAEKPSVSKKREVTSAMYLDLKGDDLRVIKDYAQRIEDDFLASGIISQINISGFPNTEISIEVDEDLLRRYNISIDDIKQAIANNNIDITGGTIKNSREEISVLARYRSADADNIKDIVVRATQDGRVLKVGDLADVHFQFEDVPNAVWNKGQRNISIQIQKLNTEDLQKISEYVNDYIEEFNAKHDDAEMMISFDFLTIVNSRLDTLIENGLMGIVLVIITLSLFLSFRLSLWVAWGIPSSFLGMFIFASLMGVTLNMISLFGMILIIGILVDDGIVIGENIFTHYEMGKSPIRAAIDGTMEVIPAVLTSVSTTIIAFFPFLFLESGLEMMSEMALVVILCLLFSLFEGMFLLTAHISNPKVLTPRKQKSKFNSVREKLDKLIFTFRDKLYVPALRFLLKHKWFGLAIPTAAIILTVGLIGGRVIEMTFFPAPPGDFFNIDLALKPGIHQDSTKEYLIKYENITWETNEQLKKEYDTDFDFIKTTFVSIGNAFNGAENGTHTGQVFVILEDLSESPVDVSTIQAKIHKMIGEEPTARKISVGANNMWGAPVSISLLGHEYDQLEGAAEFLKKELNKQAALYNINDNNQIGGQEIRLQLKPKAYALGFTEVSLMTQVRNGFFGAEAQRLQVNKDEIRIYVRYKKENRNTIGDLERMRIRTVDGMYPLAQLANFQVTRGPVAINHYNGEKEIRVEAYLLNANDPSIPIIEELEKESLPVMNEMFPDVRTEYQGQLKSSKEDSSELMYYFIIAFLFIVMILMIHFRSITQALMILAMIPLGIIGAMWGHGIEGQAISMFSILGMVALSGTIINDAVVYLSKFNQDLLSGMTFDEAIINAGKSRFRPILLTTLTTTIGLYPMILETSVQARFLVPVAVSLSYGILIGTTFILLILPVLIKVVNDIRRGKKWLFTGKKPSREEVENVFTEIAAEKAMEQVNEALSTDKKDQLVSH</sequence>
<name>A0A1S1Z547_FLAPC</name>
<keyword evidence="2" id="KW-0472">Membrane</keyword>
<feature type="transmembrane region" description="Helical" evidence="2">
    <location>
        <begin position="425"/>
        <end position="445"/>
    </location>
</feature>
<organism evidence="3 4">
    <name type="scientific">Flammeovirga pacifica</name>
    <dbReference type="NCBI Taxonomy" id="915059"/>
    <lineage>
        <taxon>Bacteria</taxon>
        <taxon>Pseudomonadati</taxon>
        <taxon>Bacteroidota</taxon>
        <taxon>Cytophagia</taxon>
        <taxon>Cytophagales</taxon>
        <taxon>Flammeovirgaceae</taxon>
        <taxon>Flammeovirga</taxon>
    </lineage>
</organism>
<gene>
    <name evidence="3" type="ORF">NH26_01155</name>
</gene>
<feature type="coiled-coil region" evidence="1">
    <location>
        <begin position="675"/>
        <end position="702"/>
    </location>
</feature>
<feature type="transmembrane region" description="Helical" evidence="2">
    <location>
        <begin position="965"/>
        <end position="982"/>
    </location>
</feature>
<feature type="transmembrane region" description="Helical" evidence="2">
    <location>
        <begin position="12"/>
        <end position="31"/>
    </location>
</feature>
<accession>A0A1S1Z547</accession>
<dbReference type="AlphaFoldDB" id="A0A1S1Z547"/>